<dbReference type="InterPro" id="IPR006597">
    <property type="entry name" value="Sel1-like"/>
</dbReference>
<dbReference type="AlphaFoldDB" id="A0A0G9HF45"/>
<dbReference type="OrthoDB" id="6064897at2"/>
<gene>
    <name evidence="1" type="ORF">BJI69_01205</name>
</gene>
<evidence type="ECO:0000313" key="2">
    <source>
        <dbReference type="Proteomes" id="UP000182987"/>
    </source>
</evidence>
<dbReference type="Proteomes" id="UP000182987">
    <property type="component" value="Chromosome"/>
</dbReference>
<dbReference type="PATRIC" id="fig|1440763.5.peg.227"/>
<name>A0A0G9HF45_9GAMM</name>
<dbReference type="SMART" id="SM00671">
    <property type="entry name" value="SEL1"/>
    <property type="match status" value="2"/>
</dbReference>
<dbReference type="RefSeq" id="WP_046966290.1">
    <property type="nucleotide sequence ID" value="NZ_CP017480.1"/>
</dbReference>
<dbReference type="Gene3D" id="1.25.40.10">
    <property type="entry name" value="Tetratricopeptide repeat domain"/>
    <property type="match status" value="1"/>
</dbReference>
<dbReference type="InterPro" id="IPR011990">
    <property type="entry name" value="TPR-like_helical_dom_sf"/>
</dbReference>
<proteinExistence type="predicted"/>
<dbReference type="KEGG" id="lrz:BJI69_01205"/>
<dbReference type="EMBL" id="CP017480">
    <property type="protein sequence ID" value="APG02660.1"/>
    <property type="molecule type" value="Genomic_DNA"/>
</dbReference>
<protein>
    <submittedName>
        <fullName evidence="1">Uncharacterized protein</fullName>
    </submittedName>
</protein>
<organism evidence="1 2">
    <name type="scientific">Luteibacter rhizovicinus DSM 16549</name>
    <dbReference type="NCBI Taxonomy" id="1440763"/>
    <lineage>
        <taxon>Bacteria</taxon>
        <taxon>Pseudomonadati</taxon>
        <taxon>Pseudomonadota</taxon>
        <taxon>Gammaproteobacteria</taxon>
        <taxon>Lysobacterales</taxon>
        <taxon>Rhodanobacteraceae</taxon>
        <taxon>Luteibacter</taxon>
    </lineage>
</organism>
<sequence length="151" mass="16933">MDSAYASAPGVDPRYQRALRLMQREGNEAAAYSLLRAAADDGDGMSIYAIATWLLHGTYVRRNLKEGNRLLRLAADENIASACSDLAVSYYRGWGIRQSYNEAARYYLRAFLLGDVAAAEWIEKLFYWEGTKIAPRTVAREFGRLQAARGL</sequence>
<dbReference type="STRING" id="1440763.BJI69_01205"/>
<dbReference type="InterPro" id="IPR052945">
    <property type="entry name" value="Mitotic_Regulator"/>
</dbReference>
<evidence type="ECO:0000313" key="1">
    <source>
        <dbReference type="EMBL" id="APG02660.1"/>
    </source>
</evidence>
<dbReference type="PANTHER" id="PTHR43628">
    <property type="entry name" value="ACTIVATOR OF C KINASE PROTEIN 1-RELATED"/>
    <property type="match status" value="1"/>
</dbReference>
<reference evidence="2" key="1">
    <citation type="submission" date="2016-09" db="EMBL/GenBank/DDBJ databases">
        <authorList>
            <person name="Lysoe E."/>
        </authorList>
    </citation>
    <scope>NUCLEOTIDE SEQUENCE [LARGE SCALE GENOMIC DNA]</scope>
    <source>
        <strain evidence="2">LJ96T</strain>
    </source>
</reference>
<dbReference type="Pfam" id="PF08238">
    <property type="entry name" value="Sel1"/>
    <property type="match status" value="3"/>
</dbReference>
<dbReference type="SUPFAM" id="SSF81901">
    <property type="entry name" value="HCP-like"/>
    <property type="match status" value="1"/>
</dbReference>
<keyword evidence="2" id="KW-1185">Reference proteome</keyword>
<dbReference type="PANTHER" id="PTHR43628:SF1">
    <property type="entry name" value="CHITIN SYNTHASE REGULATORY FACTOR 2-RELATED"/>
    <property type="match status" value="1"/>
</dbReference>
<accession>A0A0G9HF45</accession>